<comment type="caution">
    <text evidence="2">The sequence shown here is derived from an EMBL/GenBank/DDBJ whole genome shotgun (WGS) entry which is preliminary data.</text>
</comment>
<sequence>MRAQDLHTKTPSQSSSRTLPRSQPYTVSRALRRLGDTVKDPSVQGFPYINASPRTDTPPTARPADPRQPGDTPVRADTGEQDPQQQQYHQEEKPGFQRQRTGGLFVEASDLSSSPPPPDFSPQSLVGLYSRALSSGHLENHPESEESSSGSKSKRRIFRHLFPAASMSVKAEEGFVEQKPTIFVAVPHIAQARVNSAELAIQGIALSQMQADNFTMSINSTIKSDSSTSAVVDAFDGVMYLEDWAPQTPFARLSFPQTTSAPLTAVNLTQFTEILDSYAFEVFNTWFVVNQTLNVSVEGDTHVKVSGISKKYPVHFKKTINMPGLNNLNGTTVPESRISLSADSQGDNFFGTVTIVNPSYVAFEIGNASFINYMANQANVGVVYIDNMSLQPGANNLSMRANISQTPVLNLIQEEPYCETGVLPFQLQGLNVTNHGQYLSYTARALASTNQTVDIDVGADLAALGLNIECPTTTSTKRSTVLW</sequence>
<dbReference type="PANTHER" id="PTHR35895">
    <property type="entry name" value="CHROMOSOME 16, WHOLE GENOME SHOTGUN SEQUENCE"/>
    <property type="match status" value="1"/>
</dbReference>
<name>A0A423W3F0_CYTCH</name>
<dbReference type="GO" id="GO:0000329">
    <property type="term" value="C:fungal-type vacuole membrane"/>
    <property type="evidence" value="ECO:0007669"/>
    <property type="project" value="InterPro"/>
</dbReference>
<dbReference type="EMBL" id="LJZO01000015">
    <property type="protein sequence ID" value="ROV97859.1"/>
    <property type="molecule type" value="Genomic_DNA"/>
</dbReference>
<evidence type="ECO:0000256" key="1">
    <source>
        <dbReference type="SAM" id="MobiDB-lite"/>
    </source>
</evidence>
<feature type="region of interest" description="Disordered" evidence="1">
    <location>
        <begin position="1"/>
        <end position="98"/>
    </location>
</feature>
<dbReference type="PANTHER" id="PTHR35895:SF1">
    <property type="entry name" value="LIPID-BINDING SERUM GLYCOPROTEIN C-TERMINAL DOMAIN-CONTAINING PROTEIN"/>
    <property type="match status" value="1"/>
</dbReference>
<protein>
    <submittedName>
        <fullName evidence="2">Uncharacterized protein</fullName>
    </submittedName>
</protein>
<dbReference type="STRING" id="252740.A0A423W3F0"/>
<keyword evidence="3" id="KW-1185">Reference proteome</keyword>
<feature type="compositionally biased region" description="Polar residues" evidence="1">
    <location>
        <begin position="9"/>
        <end position="26"/>
    </location>
</feature>
<dbReference type="AlphaFoldDB" id="A0A423W3F0"/>
<organism evidence="2 3">
    <name type="scientific">Cytospora chrysosperma</name>
    <name type="common">Cytospora canker fungus</name>
    <name type="synonym">Sphaeria chrysosperma</name>
    <dbReference type="NCBI Taxonomy" id="252740"/>
    <lineage>
        <taxon>Eukaryota</taxon>
        <taxon>Fungi</taxon>
        <taxon>Dikarya</taxon>
        <taxon>Ascomycota</taxon>
        <taxon>Pezizomycotina</taxon>
        <taxon>Sordariomycetes</taxon>
        <taxon>Sordariomycetidae</taxon>
        <taxon>Diaporthales</taxon>
        <taxon>Cytosporaceae</taxon>
        <taxon>Cytospora</taxon>
    </lineage>
</organism>
<evidence type="ECO:0000313" key="2">
    <source>
        <dbReference type="EMBL" id="ROV97859.1"/>
    </source>
</evidence>
<evidence type="ECO:0000313" key="3">
    <source>
        <dbReference type="Proteomes" id="UP000284375"/>
    </source>
</evidence>
<dbReference type="InterPro" id="IPR046368">
    <property type="entry name" value="Tag1"/>
</dbReference>
<reference evidence="2 3" key="1">
    <citation type="submission" date="2015-09" db="EMBL/GenBank/DDBJ databases">
        <title>Host preference determinants of Valsa canker pathogens revealed by comparative genomics.</title>
        <authorList>
            <person name="Yin Z."/>
            <person name="Huang L."/>
        </authorList>
    </citation>
    <scope>NUCLEOTIDE SEQUENCE [LARGE SCALE GENOMIC DNA]</scope>
    <source>
        <strain evidence="2 3">YSFL</strain>
    </source>
</reference>
<feature type="compositionally biased region" description="Low complexity" evidence="1">
    <location>
        <begin position="53"/>
        <end position="63"/>
    </location>
</feature>
<dbReference type="Pfam" id="PF12505">
    <property type="entry name" value="DUF3712"/>
    <property type="match status" value="1"/>
</dbReference>
<gene>
    <name evidence="2" type="ORF">VSDG_04907</name>
</gene>
<proteinExistence type="predicted"/>
<dbReference type="OrthoDB" id="10039566at2759"/>
<accession>A0A423W3F0</accession>
<dbReference type="InterPro" id="IPR022185">
    <property type="entry name" value="DUF3712"/>
</dbReference>
<dbReference type="Proteomes" id="UP000284375">
    <property type="component" value="Unassembled WGS sequence"/>
</dbReference>